<dbReference type="Gene3D" id="3.20.20.140">
    <property type="entry name" value="Metal-dependent hydrolases"/>
    <property type="match status" value="1"/>
</dbReference>
<dbReference type="EMBL" id="BMZC01000002">
    <property type="protein sequence ID" value="GGZ51267.1"/>
    <property type="molecule type" value="Genomic_DNA"/>
</dbReference>
<comment type="caution">
    <text evidence="1">The sequence shown here is derived from an EMBL/GenBank/DDBJ whole genome shotgun (WGS) entry which is preliminary data.</text>
</comment>
<evidence type="ECO:0000313" key="1">
    <source>
        <dbReference type="EMBL" id="GGZ51267.1"/>
    </source>
</evidence>
<dbReference type="SUPFAM" id="SSF89550">
    <property type="entry name" value="PHP domain-like"/>
    <property type="match status" value="1"/>
</dbReference>
<dbReference type="AlphaFoldDB" id="A0A8H9M2A9"/>
<name>A0A8H9M2A9_9ALTE</name>
<dbReference type="Proteomes" id="UP000622604">
    <property type="component" value="Unassembled WGS sequence"/>
</dbReference>
<protein>
    <recommendedName>
        <fullName evidence="3">Phosphoesterase</fullName>
    </recommendedName>
</protein>
<dbReference type="InterPro" id="IPR016195">
    <property type="entry name" value="Pol/histidinol_Pase-like"/>
</dbReference>
<proteinExistence type="predicted"/>
<evidence type="ECO:0008006" key="3">
    <source>
        <dbReference type="Google" id="ProtNLM"/>
    </source>
</evidence>
<organism evidence="1 2">
    <name type="scientific">Paraglaciecola chathamensis</name>
    <dbReference type="NCBI Taxonomy" id="368405"/>
    <lineage>
        <taxon>Bacteria</taxon>
        <taxon>Pseudomonadati</taxon>
        <taxon>Pseudomonadota</taxon>
        <taxon>Gammaproteobacteria</taxon>
        <taxon>Alteromonadales</taxon>
        <taxon>Alteromonadaceae</taxon>
        <taxon>Paraglaciecola</taxon>
    </lineage>
</organism>
<sequence>MSACVSVNQQHNESRAFVPEDGKTWLAGDHHIHGKYSARWNWKTQPPSPLLFGDAHYFTALNAKMAAFHQLDWMVTTDHGGPNHSAVNRNSAYPELVASRAAIPEIMQFYGMEFDTPGARHSTLIIPKSEKEADQLFDLESQYNRREIYPDESPRDTQAFMLSALEAMQKMSPQPLLSVNHPARKATDLNVYQKVTPQKMREWQDIAPDVVTGMTAIPGHQAASINPDGTNNPRAPRAEYFGYPTHGGTDQMSAIVGGVWDKLLAEGRKWTVTAVSDSHAHYTEGRTDFWPGEYAKTYVRAARAYDSVLDGLREGNVFIVTGDLIDELYVSVEHGAKRVNIGGTLALDVNNKAPITVTVAFHDPQGANFNRQYPAVERLDIIYGGVIGKYPQTEKAPVKVIHRFFQQDWERQGAYNVVQFSLPAPDRDAYIRVRGTNLKEELEPEVDPKGENPWDDLWFYSNPVYLHHPNHHTSRYCNEFVTGECDDK</sequence>
<evidence type="ECO:0000313" key="2">
    <source>
        <dbReference type="Proteomes" id="UP000622604"/>
    </source>
</evidence>
<accession>A0A8H9M2A9</accession>
<reference evidence="1" key="1">
    <citation type="journal article" date="2014" name="Int. J. Syst. Evol. Microbiol.">
        <title>Complete genome sequence of Corynebacterium casei LMG S-19264T (=DSM 44701T), isolated from a smear-ripened cheese.</title>
        <authorList>
            <consortium name="US DOE Joint Genome Institute (JGI-PGF)"/>
            <person name="Walter F."/>
            <person name="Albersmeier A."/>
            <person name="Kalinowski J."/>
            <person name="Ruckert C."/>
        </authorList>
    </citation>
    <scope>NUCLEOTIDE SEQUENCE</scope>
    <source>
        <strain evidence="1">KCTC 32337</strain>
    </source>
</reference>
<reference evidence="1" key="2">
    <citation type="submission" date="2020-09" db="EMBL/GenBank/DDBJ databases">
        <authorList>
            <person name="Sun Q."/>
            <person name="Kim S."/>
        </authorList>
    </citation>
    <scope>NUCLEOTIDE SEQUENCE</scope>
    <source>
        <strain evidence="1">KCTC 32337</strain>
    </source>
</reference>
<gene>
    <name evidence="1" type="ORF">GCM10011274_06450</name>
</gene>